<reference evidence="6 7" key="1">
    <citation type="submission" date="2019-08" db="EMBL/GenBank/DDBJ databases">
        <title>Genomes sequence of Algoriphagus aquimarinus ACAM450.</title>
        <authorList>
            <person name="Bowman J.P."/>
        </authorList>
    </citation>
    <scope>NUCLEOTIDE SEQUENCE [LARGE SCALE GENOMIC DNA]</scope>
    <source>
        <strain evidence="6 7">ACAM 450</strain>
    </source>
</reference>
<dbReference type="InterPro" id="IPR011545">
    <property type="entry name" value="DEAD/DEAH_box_helicase_dom"/>
</dbReference>
<evidence type="ECO:0000313" key="7">
    <source>
        <dbReference type="Proteomes" id="UP000321935"/>
    </source>
</evidence>
<evidence type="ECO:0000256" key="2">
    <source>
        <dbReference type="ARBA" id="ARBA00022801"/>
    </source>
</evidence>
<dbReference type="Pfam" id="PF00270">
    <property type="entry name" value="DEAD"/>
    <property type="match status" value="1"/>
</dbReference>
<dbReference type="SUPFAM" id="SSF52540">
    <property type="entry name" value="P-loop containing nucleoside triphosphate hydrolases"/>
    <property type="match status" value="2"/>
</dbReference>
<keyword evidence="3" id="KW-0067">ATP-binding</keyword>
<dbReference type="GO" id="GO:0043138">
    <property type="term" value="F:3'-5' DNA helicase activity"/>
    <property type="evidence" value="ECO:0007669"/>
    <property type="project" value="TreeGrafter"/>
</dbReference>
<dbReference type="Pfam" id="PF00271">
    <property type="entry name" value="Helicase_C"/>
    <property type="match status" value="1"/>
</dbReference>
<dbReference type="PANTHER" id="PTHR47957:SF3">
    <property type="entry name" value="ATP-DEPENDENT HELICASE HRQ1"/>
    <property type="match status" value="1"/>
</dbReference>
<dbReference type="PROSITE" id="PS51193">
    <property type="entry name" value="HELICASE_ATP_BIND_2"/>
    <property type="match status" value="1"/>
</dbReference>
<comment type="caution">
    <text evidence="6">The sequence shown here is derived from an EMBL/GenBank/DDBJ whole genome shotgun (WGS) entry which is preliminary data.</text>
</comment>
<feature type="domain" description="Helicase ATP-binding" evidence="4">
    <location>
        <begin position="94"/>
        <end position="454"/>
    </location>
</feature>
<dbReference type="PROSITE" id="PS51194">
    <property type="entry name" value="HELICASE_CTER"/>
    <property type="match status" value="1"/>
</dbReference>
<dbReference type="PANTHER" id="PTHR47957">
    <property type="entry name" value="ATP-DEPENDENT HELICASE HRQ1"/>
    <property type="match status" value="1"/>
</dbReference>
<evidence type="ECO:0000256" key="1">
    <source>
        <dbReference type="ARBA" id="ARBA00022741"/>
    </source>
</evidence>
<dbReference type="SMART" id="SM00487">
    <property type="entry name" value="DEXDc"/>
    <property type="match status" value="1"/>
</dbReference>
<feature type="domain" description="Helicase C-terminal" evidence="5">
    <location>
        <begin position="1162"/>
        <end position="1346"/>
    </location>
</feature>
<keyword evidence="2" id="KW-0378">Hydrolase</keyword>
<organism evidence="6 7">
    <name type="scientific">Algoriphagus aquimarinus</name>
    <dbReference type="NCBI Taxonomy" id="237018"/>
    <lineage>
        <taxon>Bacteria</taxon>
        <taxon>Pseudomonadati</taxon>
        <taxon>Bacteroidota</taxon>
        <taxon>Cytophagia</taxon>
        <taxon>Cytophagales</taxon>
        <taxon>Cyclobacteriaceae</taxon>
        <taxon>Algoriphagus</taxon>
    </lineage>
</organism>
<dbReference type="GO" id="GO:0036297">
    <property type="term" value="P:interstrand cross-link repair"/>
    <property type="evidence" value="ECO:0007669"/>
    <property type="project" value="TreeGrafter"/>
</dbReference>
<dbReference type="InterPro" id="IPR001650">
    <property type="entry name" value="Helicase_C-like"/>
</dbReference>
<dbReference type="InterPro" id="IPR014013">
    <property type="entry name" value="Helic_SF1/SF2_ATP-bd_DinG/Rad3"/>
</dbReference>
<dbReference type="GO" id="GO:0016787">
    <property type="term" value="F:hydrolase activity"/>
    <property type="evidence" value="ECO:0007669"/>
    <property type="project" value="UniProtKB-KW"/>
</dbReference>
<keyword evidence="6" id="KW-0347">Helicase</keyword>
<dbReference type="GO" id="GO:0005524">
    <property type="term" value="F:ATP binding"/>
    <property type="evidence" value="ECO:0007669"/>
    <property type="project" value="UniProtKB-KW"/>
</dbReference>
<dbReference type="SMART" id="SM00490">
    <property type="entry name" value="HELICc"/>
    <property type="match status" value="1"/>
</dbReference>
<proteinExistence type="predicted"/>
<keyword evidence="1" id="KW-0547">Nucleotide-binding</keyword>
<dbReference type="InterPro" id="IPR014001">
    <property type="entry name" value="Helicase_ATP-bd"/>
</dbReference>
<dbReference type="Gene3D" id="3.40.50.300">
    <property type="entry name" value="P-loop containing nucleotide triphosphate hydrolases"/>
    <property type="match status" value="2"/>
</dbReference>
<accession>A0A5C7B0L3</accession>
<dbReference type="RefSeq" id="WP_146917459.1">
    <property type="nucleotide sequence ID" value="NZ_VORW01000005.1"/>
</dbReference>
<dbReference type="InterPro" id="IPR027417">
    <property type="entry name" value="P-loop_NTPase"/>
</dbReference>
<name>A0A5C7B0L3_9BACT</name>
<dbReference type="EMBL" id="VORW01000005">
    <property type="protein sequence ID" value="TXE11402.1"/>
    <property type="molecule type" value="Genomic_DNA"/>
</dbReference>
<dbReference type="GO" id="GO:0006289">
    <property type="term" value="P:nucleotide-excision repair"/>
    <property type="evidence" value="ECO:0007669"/>
    <property type="project" value="TreeGrafter"/>
</dbReference>
<dbReference type="OrthoDB" id="9815222at2"/>
<protein>
    <submittedName>
        <fullName evidence="6">DEAD/DEAH box helicase</fullName>
    </submittedName>
</protein>
<sequence>MIDPIGTFTNIRDRYISYIETAFGTRFEEFNEARRKLLHQSGVLYQQPWVEPIPDYKSSSSYIANADASKELASEDINGYFTPAELKTFKEFVKKGLFPGDFPLYLHQLQMLQKATAGKNCVITSGTGSGKTESFLLPLFAYLIKDLEKYTNQSESVNPRGPQTPGLGVGEVELKSMRGRTFSSLSSAVLQRNNCQKPAAMRAMIIYPMNALVEDQLSRLRLALDSDEVREYCDDALNGHRIYFGRYNGESPIAGNLHREKNGELEKNTYKWNELASTLSEIGNQFQAVRDSVNARIEKFEKAISNEPNKETKNSLRVELEEFKKSIPEKYAKYQRLDGAEVRSRFDIQQTPPDILITNFSMLSIMMMRDVDEPIFQKTRDWLECKDLPGDERENEKNNRIFHVIIDELHLYRGTAGTENAYLIRILLHKLGLSANSDQVKFLASSASLEGEKGTQAFEDSQSFLKGFFGLKEDMEVIPGEVKDVAAVEGKLDDKAFEAFKILGEIAERLNGDEPSEGEFEKLKNCAEKLMGKEPSKDGFEHLLMSMNTSHMQSLLSSIFKIQEKDDKKARSRAIPSHEPAENERAPFYSVSKSLFGHLNKEDEDRATAVRGLFYVRGLFDSSLNKTKYRVRTTLPRFRFHLFIRNVEGVWCTLKDDPAGDISENENQNPFDSLLPKLSINEKGKKVFDALYCENCGTGFVGGNFMEAPLEQRDQGYFGELISNDKDLQKAPNESTESQIDYRSCQEYGVFWPKKRIADDETINDLDNWKKAAISVSTGQIKDHLSQKDVSGFFYAPTERNDKPKSAMPFTCPHCASDYTTRKARKSPVRGFRSGFAKTNQILGKSLFTNLTYSKSKPRKLVSFSDSREDAAVFSSDIEHEHYQELVRQFIINKRDLLQKLSELVNHDERKETDNFKQLAIEIGSSANVIREKIRVIKDDYATPDEILGAQEYLELVKEKVYEVDRLSDSLLNDLIRLNMNPAGPSASMQEIDDHNWKDFFDWDSFAFKGYNGITPDKKKECLDDFKKPLLKGINSFLFGKLYFGMESSGIGHATLKTKIKIPKGFEDFPFIDAVNSFIRLLGTNYRVIPSDFVFDLNSWDTYNNENPIPTGYRGNSGQKPPKNKVRRYIRALSQKHNIEEQTIGDALINAVRQHHPNSILRLENLAIKYANDDHKIHKCQDCGQVHLHSSAGVCVFCYSDNLIEEESNEQNFLIDGILNSNEKPFRFRSEELTGQTDNQLERQRHFNEEINESHPELYAIDMLSVTTTLEVGIDIGSLQAVYQGNMPPQRFNYQQRVGRAGRAGQAFSLALTFCRGRSHDEYYFRNLHRITGDLSPVPFLSQDQKEILYRMLSKALLRSFFSQNPTWTTNDPTSGVHGEFGNVEDFIRTNAIDTLSNWIEDEGNFKPIWDSLTSCLYKNGEIVQQDYGLFQEAFLRKIFTDRIQNTIANPKSNDLAEALAEDGLLPMTGMPTRQRELITGFIRIGDEYKAQTISRSLDMAIFEFAPGAQKSKDKSIFTSIGLCSSFSGIRKNYAENGRYAFDSFGDPISSKEWVFINENNNIIRTKEYELDDNKEEIKEPGEDAFLVVTPNAFRTDWHLEPQDREVDQIVRTSKAPVFSEMIDEASEKKFKNAIKGLSVQNRTWRINHNNKEEYAFKEIGTHFSDQRKYVKQDDGSIICVELPSLLGDKWKDAVRGSFLQDINEKYPDNLPNWNKYSLGASKTTNTFRISLAKLSGQLEINPFTHGMQAIASKGAFYSAAFLLQRTLADNLDVSPEEIEVAAIIQRNINDGSDRSTGRIILADELSNGSGFVKHLADNLDFFLEMCTDPTDDPKHKFAKSFINEKHAKNCATASYEDLKNYRNLNYHGILDWRLAVSLLRLMKDENYVVGLDGKFDEYIDIADWPEIAERLSKSLIDILPEEKNSRLIIDNSRIPMIRFEDQGLEFAICIVHPFWATGSHWPEENILQKFIVDQNLNPENIFFIDTFNLERQLSTSYSTFISWIRNKSAQD</sequence>
<gene>
    <name evidence="6" type="ORF">ESV85_10785</name>
</gene>
<evidence type="ECO:0000259" key="4">
    <source>
        <dbReference type="PROSITE" id="PS51193"/>
    </source>
</evidence>
<evidence type="ECO:0000259" key="5">
    <source>
        <dbReference type="PROSITE" id="PS51194"/>
    </source>
</evidence>
<evidence type="ECO:0000256" key="3">
    <source>
        <dbReference type="ARBA" id="ARBA00022840"/>
    </source>
</evidence>
<dbReference type="Proteomes" id="UP000321935">
    <property type="component" value="Unassembled WGS sequence"/>
</dbReference>
<evidence type="ECO:0000313" key="6">
    <source>
        <dbReference type="EMBL" id="TXE11402.1"/>
    </source>
</evidence>
<dbReference type="GO" id="GO:0003676">
    <property type="term" value="F:nucleic acid binding"/>
    <property type="evidence" value="ECO:0007669"/>
    <property type="project" value="InterPro"/>
</dbReference>